<dbReference type="Proteomes" id="UP001422759">
    <property type="component" value="Unassembled WGS sequence"/>
</dbReference>
<feature type="region of interest" description="Disordered" evidence="1">
    <location>
        <begin position="74"/>
        <end position="104"/>
    </location>
</feature>
<evidence type="ECO:0000256" key="1">
    <source>
        <dbReference type="SAM" id="MobiDB-lite"/>
    </source>
</evidence>
<evidence type="ECO:0000313" key="2">
    <source>
        <dbReference type="EMBL" id="GAA2137813.1"/>
    </source>
</evidence>
<keyword evidence="3" id="KW-1185">Reference proteome</keyword>
<evidence type="ECO:0000313" key="3">
    <source>
        <dbReference type="Proteomes" id="UP001422759"/>
    </source>
</evidence>
<gene>
    <name evidence="2" type="ORF">GCM10009760_18630</name>
</gene>
<accession>A0ABN2Z795</accession>
<comment type="caution">
    <text evidence="2">The sequence shown here is derived from an EMBL/GenBank/DDBJ whole genome shotgun (WGS) entry which is preliminary data.</text>
</comment>
<sequence>MALPWAEISTAVAATAATATGAAVSRSARAVVRALFHNVRTTTVLVRKPDGSVTELSATAALTPEQFERLLRVVNADTSATGTEAHPGEPSSSSGPRTGERDGK</sequence>
<name>A0ABN2Z795_9ACTN</name>
<reference evidence="2 3" key="1">
    <citation type="journal article" date="2019" name="Int. J. Syst. Evol. Microbiol.">
        <title>The Global Catalogue of Microorganisms (GCM) 10K type strain sequencing project: providing services to taxonomists for standard genome sequencing and annotation.</title>
        <authorList>
            <consortium name="The Broad Institute Genomics Platform"/>
            <consortium name="The Broad Institute Genome Sequencing Center for Infectious Disease"/>
            <person name="Wu L."/>
            <person name="Ma J."/>
        </authorList>
    </citation>
    <scope>NUCLEOTIDE SEQUENCE [LARGE SCALE GENOMIC DNA]</scope>
    <source>
        <strain evidence="2 3">JCM 14560</strain>
    </source>
</reference>
<protein>
    <submittedName>
        <fullName evidence="2">Uncharacterized protein</fullName>
    </submittedName>
</protein>
<organism evidence="2 3">
    <name type="scientific">Kitasatospora kazusensis</name>
    <dbReference type="NCBI Taxonomy" id="407974"/>
    <lineage>
        <taxon>Bacteria</taxon>
        <taxon>Bacillati</taxon>
        <taxon>Actinomycetota</taxon>
        <taxon>Actinomycetes</taxon>
        <taxon>Kitasatosporales</taxon>
        <taxon>Streptomycetaceae</taxon>
        <taxon>Kitasatospora</taxon>
    </lineage>
</organism>
<dbReference type="EMBL" id="BAAANT010000008">
    <property type="protein sequence ID" value="GAA2137813.1"/>
    <property type="molecule type" value="Genomic_DNA"/>
</dbReference>
<proteinExistence type="predicted"/>